<reference evidence="4" key="1">
    <citation type="journal article" date="2019" name="Int. J. Syst. Evol. Microbiol.">
        <title>The Global Catalogue of Microorganisms (GCM) 10K type strain sequencing project: providing services to taxonomists for standard genome sequencing and annotation.</title>
        <authorList>
            <consortium name="The Broad Institute Genomics Platform"/>
            <consortium name="The Broad Institute Genome Sequencing Center for Infectious Disease"/>
            <person name="Wu L."/>
            <person name="Ma J."/>
        </authorList>
    </citation>
    <scope>NUCLEOTIDE SEQUENCE [LARGE SCALE GENOMIC DNA]</scope>
    <source>
        <strain evidence="4">JCM 4416</strain>
    </source>
</reference>
<protein>
    <recommendedName>
        <fullName evidence="2">RNA 2',3'-cyclic phosphodiesterase</fullName>
        <shortName evidence="2">RNA 2',3'-CPDase</shortName>
        <ecNumber evidence="2">3.1.4.58</ecNumber>
    </recommendedName>
</protein>
<dbReference type="NCBIfam" id="TIGR02258">
    <property type="entry name" value="2_5_ligase"/>
    <property type="match status" value="1"/>
</dbReference>
<evidence type="ECO:0000313" key="4">
    <source>
        <dbReference type="Proteomes" id="UP000597853"/>
    </source>
</evidence>
<dbReference type="EC" id="3.1.4.58" evidence="2"/>
<dbReference type="PANTHER" id="PTHR35561:SF1">
    <property type="entry name" value="RNA 2',3'-CYCLIC PHOSPHODIESTERASE"/>
    <property type="match status" value="1"/>
</dbReference>
<keyword evidence="1 2" id="KW-0378">Hydrolase</keyword>
<comment type="catalytic activity">
    <reaction evidence="2">
        <text>a 3'-end 2',3'-cyclophospho-ribonucleotide-RNA + H2O = a 3'-end 2'-phospho-ribonucleotide-RNA + H(+)</text>
        <dbReference type="Rhea" id="RHEA:11828"/>
        <dbReference type="Rhea" id="RHEA-COMP:10464"/>
        <dbReference type="Rhea" id="RHEA-COMP:17353"/>
        <dbReference type="ChEBI" id="CHEBI:15377"/>
        <dbReference type="ChEBI" id="CHEBI:15378"/>
        <dbReference type="ChEBI" id="CHEBI:83064"/>
        <dbReference type="ChEBI" id="CHEBI:173113"/>
        <dbReference type="EC" id="3.1.4.58"/>
    </reaction>
</comment>
<dbReference type="Pfam" id="PF13563">
    <property type="entry name" value="2_5_RNA_ligase2"/>
    <property type="match status" value="1"/>
</dbReference>
<evidence type="ECO:0000313" key="3">
    <source>
        <dbReference type="EMBL" id="GGS47949.1"/>
    </source>
</evidence>
<feature type="active site" description="Proton donor" evidence="2">
    <location>
        <position position="72"/>
    </location>
</feature>
<name>A0ABQ2T0W2_STREZ</name>
<feature type="short sequence motif" description="HXTX 1" evidence="2">
    <location>
        <begin position="72"/>
        <end position="75"/>
    </location>
</feature>
<feature type="active site" description="Proton acceptor" evidence="2">
    <location>
        <position position="157"/>
    </location>
</feature>
<organism evidence="3 4">
    <name type="scientific">Streptomyces pseudogriseolus</name>
    <name type="common">Streptomyces gancidicus</name>
    <name type="synonym">Streptomyces rubiginosus</name>
    <dbReference type="NCBI Taxonomy" id="36817"/>
    <lineage>
        <taxon>Bacteria</taxon>
        <taxon>Bacillati</taxon>
        <taxon>Actinomycetota</taxon>
        <taxon>Actinomycetes</taxon>
        <taxon>Kitasatosporales</taxon>
        <taxon>Streptomycetaceae</taxon>
        <taxon>Streptomyces</taxon>
        <taxon>Streptomyces pseudogriseolus group</taxon>
    </lineage>
</organism>
<dbReference type="InterPro" id="IPR009097">
    <property type="entry name" value="Cyclic_Pdiesterase"/>
</dbReference>
<dbReference type="HAMAP" id="MF_01940">
    <property type="entry name" value="RNA_CPDase"/>
    <property type="match status" value="1"/>
</dbReference>
<dbReference type="PANTHER" id="PTHR35561">
    <property type="entry name" value="RNA 2',3'-CYCLIC PHOSPHODIESTERASE"/>
    <property type="match status" value="1"/>
</dbReference>
<dbReference type="SUPFAM" id="SSF55144">
    <property type="entry name" value="LigT-like"/>
    <property type="match status" value="1"/>
</dbReference>
<evidence type="ECO:0000256" key="1">
    <source>
        <dbReference type="ARBA" id="ARBA00022801"/>
    </source>
</evidence>
<feature type="short sequence motif" description="HXTX 2" evidence="2">
    <location>
        <begin position="157"/>
        <end position="160"/>
    </location>
</feature>
<keyword evidence="4" id="KW-1185">Reference proteome</keyword>
<proteinExistence type="inferred from homology"/>
<dbReference type="Gene3D" id="3.90.1140.10">
    <property type="entry name" value="Cyclic phosphodiesterase"/>
    <property type="match status" value="1"/>
</dbReference>
<dbReference type="EMBL" id="BMTX01000007">
    <property type="protein sequence ID" value="GGS47949.1"/>
    <property type="molecule type" value="Genomic_DNA"/>
</dbReference>
<comment type="function">
    <text evidence="2">Hydrolyzes RNA 2',3'-cyclic phosphodiester to an RNA 2'-phosphomonoester.</text>
</comment>
<evidence type="ECO:0000256" key="2">
    <source>
        <dbReference type="HAMAP-Rule" id="MF_01940"/>
    </source>
</evidence>
<gene>
    <name evidence="3" type="ORF">GCM10010285_29190</name>
</gene>
<comment type="similarity">
    <text evidence="2">Belongs to the 2H phosphoesterase superfamily. ThpR family.</text>
</comment>
<sequence length="220" mass="24120">MALLPGCRSMRTAAQYNDTHGDRDTRDTGGMRLFAAVLPPEDVIGALADEVDALRALDGADGLRWTERAGWHFTLAFYGEVDEDTVPELTARLGKAAARTEPFLLALSGGGQFGRGRALWMGASGDLRTMRLLAERSEAAGRKAGVAMDEHRRYTAHLTVARSRDAVDVRPYLAAMEEFRSRTWTVEELVLVRSHLPRSGVPGEQPRYEAVARRALGAAR</sequence>
<comment type="caution">
    <text evidence="3">The sequence shown here is derived from an EMBL/GenBank/DDBJ whole genome shotgun (WGS) entry which is preliminary data.</text>
</comment>
<dbReference type="Proteomes" id="UP000597853">
    <property type="component" value="Unassembled WGS sequence"/>
</dbReference>
<dbReference type="InterPro" id="IPR004175">
    <property type="entry name" value="RNA_CPDase"/>
</dbReference>
<accession>A0ABQ2T0W2</accession>